<dbReference type="CDD" id="cd00885">
    <property type="entry name" value="cinA"/>
    <property type="match status" value="1"/>
</dbReference>
<dbReference type="InterPro" id="IPR001453">
    <property type="entry name" value="MoaB/Mog_dom"/>
</dbReference>
<dbReference type="Pfam" id="PF00994">
    <property type="entry name" value="MoCF_biosynth"/>
    <property type="match status" value="1"/>
</dbReference>
<dbReference type="Proteomes" id="UP000823636">
    <property type="component" value="Unassembled WGS sequence"/>
</dbReference>
<dbReference type="PIRSF" id="PIRSF006728">
    <property type="entry name" value="CinA"/>
    <property type="match status" value="1"/>
</dbReference>
<accession>A0A9D9E341</accession>
<dbReference type="InterPro" id="IPR008135">
    <property type="entry name" value="Competence-induced_CinA"/>
</dbReference>
<reference evidence="3" key="1">
    <citation type="submission" date="2020-10" db="EMBL/GenBank/DDBJ databases">
        <authorList>
            <person name="Gilroy R."/>
        </authorList>
    </citation>
    <scope>NUCLEOTIDE SEQUENCE</scope>
    <source>
        <strain evidence="3">G3-4614</strain>
    </source>
</reference>
<dbReference type="EMBL" id="JADIMW010000051">
    <property type="protein sequence ID" value="MBO8438198.1"/>
    <property type="molecule type" value="Genomic_DNA"/>
</dbReference>
<dbReference type="PANTHER" id="PTHR13939:SF0">
    <property type="entry name" value="NMN AMIDOHYDROLASE-LIKE PROTEIN YFAY"/>
    <property type="match status" value="1"/>
</dbReference>
<dbReference type="NCBIfam" id="TIGR00200">
    <property type="entry name" value="cinA_nterm"/>
    <property type="match status" value="1"/>
</dbReference>
<dbReference type="InterPro" id="IPR008136">
    <property type="entry name" value="CinA_C"/>
</dbReference>
<dbReference type="PANTHER" id="PTHR13939">
    <property type="entry name" value="NICOTINAMIDE-NUCLEOTIDE AMIDOHYDROLASE PNCC"/>
    <property type="match status" value="1"/>
</dbReference>
<dbReference type="SUPFAM" id="SSF53218">
    <property type="entry name" value="Molybdenum cofactor biosynthesis proteins"/>
    <property type="match status" value="1"/>
</dbReference>
<dbReference type="NCBIfam" id="TIGR00199">
    <property type="entry name" value="PncC_domain"/>
    <property type="match status" value="1"/>
</dbReference>
<evidence type="ECO:0000259" key="2">
    <source>
        <dbReference type="SMART" id="SM00852"/>
    </source>
</evidence>
<protein>
    <recommendedName>
        <fullName evidence="1">CinA-like protein</fullName>
    </recommendedName>
</protein>
<dbReference type="SMART" id="SM00852">
    <property type="entry name" value="MoCF_biosynth"/>
    <property type="match status" value="1"/>
</dbReference>
<dbReference type="InterPro" id="IPR036653">
    <property type="entry name" value="CinA-like_C"/>
</dbReference>
<name>A0A9D9E341_9BACT</name>
<reference evidence="3" key="2">
    <citation type="journal article" date="2021" name="PeerJ">
        <title>Extensive microbial diversity within the chicken gut microbiome revealed by metagenomics and culture.</title>
        <authorList>
            <person name="Gilroy R."/>
            <person name="Ravi A."/>
            <person name="Getino M."/>
            <person name="Pursley I."/>
            <person name="Horton D.L."/>
            <person name="Alikhan N.F."/>
            <person name="Baker D."/>
            <person name="Gharbi K."/>
            <person name="Hall N."/>
            <person name="Watson M."/>
            <person name="Adriaenssens E.M."/>
            <person name="Foster-Nyarko E."/>
            <person name="Jarju S."/>
            <person name="Secka A."/>
            <person name="Antonio M."/>
            <person name="Oren A."/>
            <person name="Chaudhuri R.R."/>
            <person name="La Ragione R."/>
            <person name="Hildebrand F."/>
            <person name="Pallen M.J."/>
        </authorList>
    </citation>
    <scope>NUCLEOTIDE SEQUENCE</scope>
    <source>
        <strain evidence="3">G3-4614</strain>
    </source>
</reference>
<dbReference type="Pfam" id="PF02464">
    <property type="entry name" value="CinA"/>
    <property type="match status" value="1"/>
</dbReference>
<proteinExistence type="inferred from homology"/>
<dbReference type="SUPFAM" id="SSF142433">
    <property type="entry name" value="CinA-like"/>
    <property type="match status" value="1"/>
</dbReference>
<dbReference type="AlphaFoldDB" id="A0A9D9E341"/>
<dbReference type="Gene3D" id="3.40.980.10">
    <property type="entry name" value="MoaB/Mog-like domain"/>
    <property type="match status" value="1"/>
</dbReference>
<dbReference type="InterPro" id="IPR036425">
    <property type="entry name" value="MoaB/Mog-like_dom_sf"/>
</dbReference>
<evidence type="ECO:0000256" key="1">
    <source>
        <dbReference type="HAMAP-Rule" id="MF_00226"/>
    </source>
</evidence>
<dbReference type="HAMAP" id="MF_00226_B">
    <property type="entry name" value="CinA_B"/>
    <property type="match status" value="1"/>
</dbReference>
<dbReference type="InterPro" id="IPR041424">
    <property type="entry name" value="CinA_KH"/>
</dbReference>
<dbReference type="Pfam" id="PF18146">
    <property type="entry name" value="CinA_KH"/>
    <property type="match status" value="1"/>
</dbReference>
<gene>
    <name evidence="3" type="ORF">IAC54_04780</name>
</gene>
<comment type="caution">
    <text evidence="3">The sequence shown here is derived from an EMBL/GenBank/DDBJ whole genome shotgun (WGS) entry which is preliminary data.</text>
</comment>
<dbReference type="Gene3D" id="3.90.950.20">
    <property type="entry name" value="CinA-like"/>
    <property type="match status" value="1"/>
</dbReference>
<dbReference type="InterPro" id="IPR050101">
    <property type="entry name" value="CinA"/>
</dbReference>
<feature type="domain" description="MoaB/Mog" evidence="2">
    <location>
        <begin position="4"/>
        <end position="171"/>
    </location>
</feature>
<sequence>MNAEVIAIGDELLIGQVTDTNSGYIARQLNRHGIELIRVTQVRDRAEEITAAVNESLSRVSVVLLTGGLGPTKDDITKTTLCEIFGGKLVYSEQTQASNDALFARQGKEMNELTRRQAMLPDVCTIIPNPIGTAPAMLFRRGEKILVSMPGVPFEMRNIMENSVIPIIDEMFPTRGHIIHTTKLISGFTESRLATYLSDYETALPSSLKLAYLPNMGIIRLRLTARGNDRAELTALMTRYSSELSELLSGHIVAEEDMTPGEALGKLLKTNGCTISTAESCTGGNVAARIVAVSGASEYYKGGIVSYDNNVKTAELGVSVQDLQTYGAVSDAVARSMARGAAGKFATDCAIATSGVAGPGGGSPEKPVGTVSISVYKKGEEITRTIKFPPSDREKNIERFTSTAITMMIELLMQKK</sequence>
<comment type="similarity">
    <text evidence="1">Belongs to the CinA family.</text>
</comment>
<evidence type="ECO:0000313" key="3">
    <source>
        <dbReference type="EMBL" id="MBO8438198.1"/>
    </source>
</evidence>
<evidence type="ECO:0000313" key="4">
    <source>
        <dbReference type="Proteomes" id="UP000823636"/>
    </source>
</evidence>
<organism evidence="3 4">
    <name type="scientific">Candidatus Caccoplasma merdipullorum</name>
    <dbReference type="NCBI Taxonomy" id="2840718"/>
    <lineage>
        <taxon>Bacteria</taxon>
        <taxon>Pseudomonadati</taxon>
        <taxon>Bacteroidota</taxon>
        <taxon>Bacteroidia</taxon>
        <taxon>Bacteroidales</taxon>
        <taxon>Bacteroidaceae</taxon>
        <taxon>Bacteroidaceae incertae sedis</taxon>
        <taxon>Candidatus Caccoplasma</taxon>
    </lineage>
</organism>
<dbReference type="NCBIfam" id="TIGR00177">
    <property type="entry name" value="molyb_syn"/>
    <property type="match status" value="1"/>
</dbReference>